<organism evidence="2">
    <name type="scientific">Podoviridae sp. ct1h53</name>
    <dbReference type="NCBI Taxonomy" id="2826536"/>
    <lineage>
        <taxon>Viruses</taxon>
        <taxon>Duplodnaviria</taxon>
        <taxon>Heunggongvirae</taxon>
        <taxon>Uroviricota</taxon>
        <taxon>Caudoviricetes</taxon>
    </lineage>
</organism>
<evidence type="ECO:0000313" key="2">
    <source>
        <dbReference type="EMBL" id="DAD81512.1"/>
    </source>
</evidence>
<sequence length="353" mass="40901">MNNSMVAHLWAHEQEESASGSNFFFEGTSIYSYGHHFEVGRIVKNKQGKKAYLINEDYYSVTTSKHQRYVRNAIPTWAMVFSVGDNISDTGNMGFVASKLESIKKSIEKYKRAKTELSYTDIWGAFGNMMDYIQFFNMGTAKSILKKSANDWLGTNHELSKSGDSIRRKHVHELKRIFQILLDHQGLKVLGTVNVIVDEVCGEGTWIKYSERSERRRKGEEERERIKLERLRKEEEARYKDFDEKLEEWKSGEINFLNTPFYIPGEKPNAWIRIKGNIIETSKQIKIGVAEARKLWRAVSAMHRGAEFRHGLVEDITGHQWSLNRYEKDLLTAGCHRIAYSEMESIAKQLGWA</sequence>
<reference evidence="2" key="1">
    <citation type="journal article" date="2021" name="Proc. Natl. Acad. Sci. U.S.A.">
        <title>A Catalog of Tens of Thousands of Viruses from Human Metagenomes Reveals Hidden Associations with Chronic Diseases.</title>
        <authorList>
            <person name="Tisza M.J."/>
            <person name="Buck C.B."/>
        </authorList>
    </citation>
    <scope>NUCLEOTIDE SEQUENCE</scope>
    <source>
        <strain evidence="2">Ct1h53</strain>
    </source>
</reference>
<proteinExistence type="predicted"/>
<name>A0A8S5MH28_9CAUD</name>
<feature type="coiled-coil region" evidence="1">
    <location>
        <begin position="216"/>
        <end position="252"/>
    </location>
</feature>
<accession>A0A8S5MH28</accession>
<protein>
    <submittedName>
        <fullName evidence="2">Uncharacterized protein</fullName>
    </submittedName>
</protein>
<keyword evidence="1" id="KW-0175">Coiled coil</keyword>
<evidence type="ECO:0000256" key="1">
    <source>
        <dbReference type="SAM" id="Coils"/>
    </source>
</evidence>
<dbReference type="EMBL" id="BK014902">
    <property type="protein sequence ID" value="DAD81512.1"/>
    <property type="molecule type" value="Genomic_DNA"/>
</dbReference>